<dbReference type="Proteomes" id="UP000248329">
    <property type="component" value="Unassembled WGS sequence"/>
</dbReference>
<gene>
    <name evidence="1" type="ORF">C4B59_01810</name>
</gene>
<comment type="caution">
    <text evidence="1">The sequence shown here is derived from an EMBL/GenBank/DDBJ whole genome shotgun (WGS) entry which is preliminary data.</text>
</comment>
<accession>A0AC61L6R0</accession>
<reference evidence="1" key="1">
    <citation type="submission" date="2018-01" db="EMBL/GenBank/DDBJ databases">
        <authorList>
            <person name="Krukenberg V."/>
        </authorList>
    </citation>
    <scope>NUCLEOTIDE SEQUENCE</scope>
    <source>
        <strain evidence="1">E20ANME2</strain>
    </source>
</reference>
<dbReference type="EMBL" id="PQXF01000002">
    <property type="protein sequence ID" value="PXF61982.1"/>
    <property type="molecule type" value="Genomic_DNA"/>
</dbReference>
<proteinExistence type="predicted"/>
<organism evidence="1 2">
    <name type="scientific">Candidatus Methanogaster sp</name>
    <dbReference type="NCBI Taxonomy" id="3386292"/>
    <lineage>
        <taxon>Archaea</taxon>
        <taxon>Methanobacteriati</taxon>
        <taxon>Methanobacteriota</taxon>
        <taxon>Stenosarchaea group</taxon>
        <taxon>Methanomicrobia</taxon>
        <taxon>Methanosarcinales</taxon>
        <taxon>ANME-2 cluster</taxon>
        <taxon>Candidatus Methanogasteraceae</taxon>
        <taxon>Candidatus Methanogaster</taxon>
    </lineage>
</organism>
<evidence type="ECO:0000313" key="1">
    <source>
        <dbReference type="EMBL" id="PXF61982.1"/>
    </source>
</evidence>
<sequence length="115" mass="13119">MERNNRSKKEARKKELVRELGRIINALKKDKEIKFIMLFGSLARGDISATSDIGMIIVKGTKKKFLDRLDEIYSTLVPNVALDILVYTPEEFEAMKNTNVSVMNAVKEGKILYEP</sequence>
<evidence type="ECO:0000313" key="2">
    <source>
        <dbReference type="Proteomes" id="UP000248329"/>
    </source>
</evidence>
<name>A0AC61L6R0_9EURY</name>
<protein>
    <submittedName>
        <fullName evidence="1">Uncharacterized protein</fullName>
    </submittedName>
</protein>